<dbReference type="EMBL" id="VSSQ01126182">
    <property type="protein sequence ID" value="MPN56153.1"/>
    <property type="molecule type" value="Genomic_DNA"/>
</dbReference>
<feature type="region of interest" description="Disordered" evidence="1">
    <location>
        <begin position="1"/>
        <end position="20"/>
    </location>
</feature>
<reference evidence="2" key="1">
    <citation type="submission" date="2019-08" db="EMBL/GenBank/DDBJ databases">
        <authorList>
            <person name="Kucharzyk K."/>
            <person name="Murdoch R.W."/>
            <person name="Higgins S."/>
            <person name="Loffler F."/>
        </authorList>
    </citation>
    <scope>NUCLEOTIDE SEQUENCE</scope>
</reference>
<accession>A0A645J9G7</accession>
<organism evidence="2">
    <name type="scientific">bioreactor metagenome</name>
    <dbReference type="NCBI Taxonomy" id="1076179"/>
    <lineage>
        <taxon>unclassified sequences</taxon>
        <taxon>metagenomes</taxon>
        <taxon>ecological metagenomes</taxon>
    </lineage>
</organism>
<sequence length="143" mass="14725">MFSTSVSPRKPSGRPCILSGSAPCFARRTGRFSSPSIASSPSAPPPKPPRARPSGCTTTTCGWCRRRCANCGRTSGSLSSITPISRRPTPSTSCPGAGRSSVACCSATTSASTFPARRRISSMSPPVSLRCGCSNGAPARRVT</sequence>
<name>A0A645J9G7_9ZZZZ</name>
<feature type="region of interest" description="Disordered" evidence="1">
    <location>
        <begin position="27"/>
        <end position="55"/>
    </location>
</feature>
<gene>
    <name evidence="2" type="ORF">SDC9_203839</name>
</gene>
<comment type="caution">
    <text evidence="2">The sequence shown here is derived from an EMBL/GenBank/DDBJ whole genome shotgun (WGS) entry which is preliminary data.</text>
</comment>
<protein>
    <submittedName>
        <fullName evidence="2">Uncharacterized protein</fullName>
    </submittedName>
</protein>
<feature type="compositionally biased region" description="Polar residues" evidence="1">
    <location>
        <begin position="73"/>
        <end position="94"/>
    </location>
</feature>
<evidence type="ECO:0000256" key="1">
    <source>
        <dbReference type="SAM" id="MobiDB-lite"/>
    </source>
</evidence>
<feature type="region of interest" description="Disordered" evidence="1">
    <location>
        <begin position="73"/>
        <end position="99"/>
    </location>
</feature>
<evidence type="ECO:0000313" key="2">
    <source>
        <dbReference type="EMBL" id="MPN56153.1"/>
    </source>
</evidence>
<dbReference type="AlphaFoldDB" id="A0A645J9G7"/>
<proteinExistence type="predicted"/>